<dbReference type="PANTHER" id="PTHR43364">
    <property type="entry name" value="NADH-SPECIFIC METHYLGLYOXAL REDUCTASE-RELATED"/>
    <property type="match status" value="1"/>
</dbReference>
<dbReference type="SUPFAM" id="SSF51430">
    <property type="entry name" value="NAD(P)-linked oxidoreductase"/>
    <property type="match status" value="1"/>
</dbReference>
<gene>
    <name evidence="3" type="primary">vrdA_0</name>
    <name evidence="3" type="ORF">LCER1_G003238</name>
</gene>
<dbReference type="EMBL" id="QGMG01000393">
    <property type="protein sequence ID" value="TVY53952.1"/>
    <property type="molecule type" value="Genomic_DNA"/>
</dbReference>
<feature type="domain" description="NADP-dependent oxidoreductase" evidence="2">
    <location>
        <begin position="15"/>
        <end position="332"/>
    </location>
</feature>
<protein>
    <submittedName>
        <fullName evidence="3">Versiconal hemiacetal acetate reductase</fullName>
    </submittedName>
</protein>
<evidence type="ECO:0000256" key="1">
    <source>
        <dbReference type="ARBA" id="ARBA00023002"/>
    </source>
</evidence>
<dbReference type="CDD" id="cd19079">
    <property type="entry name" value="AKR_EcYajO-like"/>
    <property type="match status" value="1"/>
</dbReference>
<evidence type="ECO:0000313" key="3">
    <source>
        <dbReference type="EMBL" id="TVY53952.1"/>
    </source>
</evidence>
<dbReference type="InterPro" id="IPR050523">
    <property type="entry name" value="AKR_Detox_Biosynth"/>
</dbReference>
<dbReference type="Pfam" id="PF00248">
    <property type="entry name" value="Aldo_ket_red"/>
    <property type="match status" value="1"/>
</dbReference>
<accession>A0A7D8URG5</accession>
<sequence>MEYTRLGTSGLKVSKIILGTMSFGSPDWQDWTLDEEASLSILEHAYKAGINTTLEVNNFIQADVYSHGKSELIIGKALKKFNIPRDNIVLLTKVYFGISQDGTQLDIPQCMFNDGQMVNRVGLSRKKLFSAVDASVERLGTYIDLFQIHRLDRDTPKEEIMRALNDIVESGKVRYIGASSMATWEFQQLQNIAEKNGWHKFISMQNYVNLLYREEEREMIPYCQDTGVGIIPWSPISRGVLARPWKAQATKRQETDKNALPGADSDEVIVSRVEEISKKRGVSMATVATAWVMQKGASPILGLTSEERVDQSLQSLKLKLTDDEINYLEELYVPRTVQGF</sequence>
<proteinExistence type="predicted"/>
<dbReference type="Proteomes" id="UP000481288">
    <property type="component" value="Unassembled WGS sequence"/>
</dbReference>
<dbReference type="GO" id="GO:0016491">
    <property type="term" value="F:oxidoreductase activity"/>
    <property type="evidence" value="ECO:0007669"/>
    <property type="project" value="UniProtKB-KW"/>
</dbReference>
<keyword evidence="4" id="KW-1185">Reference proteome</keyword>
<dbReference type="PANTHER" id="PTHR43364:SF15">
    <property type="entry name" value="ARYL-ALCOHOL DEHYDROGENASE AAD16-RELATED"/>
    <property type="match status" value="1"/>
</dbReference>
<dbReference type="OrthoDB" id="1720422at2759"/>
<evidence type="ECO:0000313" key="4">
    <source>
        <dbReference type="Proteomes" id="UP000481288"/>
    </source>
</evidence>
<organism evidence="3 4">
    <name type="scientific">Lachnellula cervina</name>
    <dbReference type="NCBI Taxonomy" id="1316786"/>
    <lineage>
        <taxon>Eukaryota</taxon>
        <taxon>Fungi</taxon>
        <taxon>Dikarya</taxon>
        <taxon>Ascomycota</taxon>
        <taxon>Pezizomycotina</taxon>
        <taxon>Leotiomycetes</taxon>
        <taxon>Helotiales</taxon>
        <taxon>Lachnaceae</taxon>
        <taxon>Lachnellula</taxon>
    </lineage>
</organism>
<dbReference type="Gene3D" id="3.20.20.100">
    <property type="entry name" value="NADP-dependent oxidoreductase domain"/>
    <property type="match status" value="1"/>
</dbReference>
<dbReference type="InterPro" id="IPR023210">
    <property type="entry name" value="NADP_OxRdtase_dom"/>
</dbReference>
<dbReference type="GO" id="GO:0005829">
    <property type="term" value="C:cytosol"/>
    <property type="evidence" value="ECO:0007669"/>
    <property type="project" value="UniProtKB-ARBA"/>
</dbReference>
<dbReference type="InterPro" id="IPR036812">
    <property type="entry name" value="NAD(P)_OxRdtase_dom_sf"/>
</dbReference>
<keyword evidence="1" id="KW-0560">Oxidoreductase</keyword>
<reference evidence="3 4" key="1">
    <citation type="submission" date="2018-05" db="EMBL/GenBank/DDBJ databases">
        <title>Whole genome sequencing for identification of molecular markers to develop diagnostic detection tools for the regulated plant pathogen Lachnellula willkommii.</title>
        <authorList>
            <person name="Giroux E."/>
            <person name="Bilodeau G."/>
        </authorList>
    </citation>
    <scope>NUCLEOTIDE SEQUENCE [LARGE SCALE GENOMIC DNA]</scope>
    <source>
        <strain evidence="3 4">CBS 625.97</strain>
    </source>
</reference>
<name>A0A7D8URG5_9HELO</name>
<evidence type="ECO:0000259" key="2">
    <source>
        <dbReference type="Pfam" id="PF00248"/>
    </source>
</evidence>
<dbReference type="FunFam" id="3.20.20.100:FF:000004">
    <property type="entry name" value="Oxidoreductase, aldo/keto reductase"/>
    <property type="match status" value="1"/>
</dbReference>
<comment type="caution">
    <text evidence="3">The sequence shown here is derived from an EMBL/GenBank/DDBJ whole genome shotgun (WGS) entry which is preliminary data.</text>
</comment>
<dbReference type="AlphaFoldDB" id="A0A7D8URG5"/>